<feature type="binding site" evidence="14">
    <location>
        <position position="947"/>
    </location>
    <ligand>
        <name>Na(+)</name>
        <dbReference type="ChEBI" id="CHEBI:29101"/>
        <label>1</label>
    </ligand>
</feature>
<dbReference type="GO" id="GO:0046872">
    <property type="term" value="F:metal ion binding"/>
    <property type="evidence" value="ECO:0007669"/>
    <property type="project" value="UniProtKB-KW"/>
</dbReference>
<keyword evidence="12" id="KW-0739">Sodium transport</keyword>
<sequence>MFLRPSQTVHEDLLVLIDFVEAFTMVGITVEPKGGPAWTSNNPMIKYMLKQREHHASKQKQDYSHVFRKRTKFEMFRLAAIAMAIEFAYAAETSFVSPILLQIGIDHKHMTMAWGLSPLIGFFVSPLLGSISDRCHLKWGRRRPIISLLSFGILLGLILVPFGKDLGLLLGDDSFNVTSTLIQSNFSAQEVSAAALNSSSDGPGTFSSHKFAVALTILGMVLLDFDADTCQTPARTYLLDMCVPEDQSKALTMFTLFAGVGGTIGYAIGGVNWETTQIGSFLGGNVQTVFGLVTIIFIVCYLITVTTFREIPLELIERDELLRPLSDAAIKKEILKNKPGVYYIKETSSLELHSSDDYQKYTNTYMQSYQNGHAAGLPEKKDLELLSDDVCDKPVSLGQYLKSIFIMPHSMKILALTNLFCWMGHVAYCLYFTDFVGEAVFNGDPTAEPESESFKLYEAGVRFGCWGLSIYALSCSLYSVSVTKLMAWIGTKAVYIIGILYYGVGMLILGIWPTKWGVLVFSTSAGILYGTLFTMPYILVANYHAKNCFRIHNGETVPLKQVRGLGTDVAIISSMVFIAQLIVSLCMGPIISWMQTTCAILYASAFLAFIAAISAMFVLTALNVVTPHKNPGFIDDQGRYSVNDNDNSFSYPSSQPASPRTRSTEHELSNLDRDKAIPERDTWGKGIECLLSCVALSVGLGNAWRFPFTALDNGGGAFLIPYLVVLFVVGRPIYYLEMIIGQFSGRGSVKVYDLCPAMRGVGVGQTFMIFLVGTYYEALCSLILNYFVQSFRNPLPWAYCKAEWNSNCIDSAIVKRAKTNLTELWQQKELSDNNRTISSSELYFIKEVLKEKDNIDDGIGAPNWQLVVGLFISWFCVFMVIIRGVKSSGKASYFLAIFPYVIMIVLLIRALTLPGSLDGILYFIKPQWNKILDPEVWYAAVSQCFFSLTVCFGAIIVYASYNKFDHNVYRDATIITGLDTFTSLLAGCTIFGIIGHLAHEIGTDDIGSVVKGGAGLAFISYPEAIAKFQSLPQIFSVLFFLMLFILGIGSNIGIVSCKVAAIKDNFPNVKQWQCALGIALLSFCIGLTYVTPGGQFLLTLVDYYGVAMMSLFLGICELYVMGWVYGVNRLCKDVEFMIGRKVGLYWRMCWSVITPIIMTVILIYFLSTYAPLTYNNKTYSNGMYVFGWIITSIGVLQIPIWLLVAVIRDPGTTWRDKFFNAFKPKHDWGPRDPVRRQEYKKEIDEDAKLNEGLDCWGKIKKNMFG</sequence>
<feature type="compositionally biased region" description="Polar residues" evidence="17">
    <location>
        <begin position="649"/>
        <end position="661"/>
    </location>
</feature>
<keyword evidence="3 16" id="KW-0813">Transport</keyword>
<feature type="transmembrane region" description="Helical" evidence="18">
    <location>
        <begin position="250"/>
        <end position="269"/>
    </location>
</feature>
<dbReference type="SUPFAM" id="SSF161070">
    <property type="entry name" value="SNF-like"/>
    <property type="match status" value="1"/>
</dbReference>
<feature type="transmembrane region" description="Helical" evidence="18">
    <location>
        <begin position="459"/>
        <end position="481"/>
    </location>
</feature>
<evidence type="ECO:0000256" key="2">
    <source>
        <dbReference type="ARBA" id="ARBA00006459"/>
    </source>
</evidence>
<feature type="binding site" evidence="14">
    <location>
        <position position="1046"/>
    </location>
    <ligand>
        <name>Na(+)</name>
        <dbReference type="ChEBI" id="CHEBI:29101"/>
        <label>1</label>
    </ligand>
</feature>
<dbReference type="GO" id="GO:0005283">
    <property type="term" value="F:amino acid:sodium symporter activity"/>
    <property type="evidence" value="ECO:0007669"/>
    <property type="project" value="TreeGrafter"/>
</dbReference>
<evidence type="ECO:0000256" key="11">
    <source>
        <dbReference type="ARBA" id="ARBA00023180"/>
    </source>
</evidence>
<feature type="transmembrane region" description="Helical" evidence="18">
    <location>
        <begin position="767"/>
        <end position="788"/>
    </location>
</feature>
<evidence type="ECO:0000256" key="4">
    <source>
        <dbReference type="ARBA" id="ARBA00022692"/>
    </source>
</evidence>
<name>A0A1B0ADB0_GLOPL</name>
<dbReference type="InterPro" id="IPR036259">
    <property type="entry name" value="MFS_trans_sf"/>
</dbReference>
<evidence type="ECO:0000256" key="15">
    <source>
        <dbReference type="PIRSR" id="PIRSR600175-2"/>
    </source>
</evidence>
<feature type="region of interest" description="Disordered" evidence="17">
    <location>
        <begin position="649"/>
        <end position="671"/>
    </location>
</feature>
<evidence type="ECO:0000256" key="10">
    <source>
        <dbReference type="ARBA" id="ARBA00023136"/>
    </source>
</evidence>
<feature type="transmembrane region" description="Helical" evidence="18">
    <location>
        <begin position="78"/>
        <end position="100"/>
    </location>
</feature>
<dbReference type="PANTHER" id="PTHR11616">
    <property type="entry name" value="SODIUM/CHLORIDE DEPENDENT TRANSPORTER"/>
    <property type="match status" value="1"/>
</dbReference>
<keyword evidence="9" id="KW-0406">Ion transport</keyword>
<dbReference type="Proteomes" id="UP000092445">
    <property type="component" value="Unassembled WGS sequence"/>
</dbReference>
<dbReference type="PROSITE" id="PS00610">
    <property type="entry name" value="NA_NEUROTRAN_SYMP_1"/>
    <property type="match status" value="1"/>
</dbReference>
<feature type="transmembrane region" description="Helical" evidence="18">
    <location>
        <begin position="1144"/>
        <end position="1165"/>
    </location>
</feature>
<dbReference type="Pfam" id="PF00209">
    <property type="entry name" value="SNF"/>
    <property type="match status" value="1"/>
</dbReference>
<organism evidence="19 20">
    <name type="scientific">Glossina pallidipes</name>
    <name type="common">Tsetse fly</name>
    <dbReference type="NCBI Taxonomy" id="7398"/>
    <lineage>
        <taxon>Eukaryota</taxon>
        <taxon>Metazoa</taxon>
        <taxon>Ecdysozoa</taxon>
        <taxon>Arthropoda</taxon>
        <taxon>Hexapoda</taxon>
        <taxon>Insecta</taxon>
        <taxon>Pterygota</taxon>
        <taxon>Neoptera</taxon>
        <taxon>Endopterygota</taxon>
        <taxon>Diptera</taxon>
        <taxon>Brachycera</taxon>
        <taxon>Muscomorpha</taxon>
        <taxon>Hippoboscoidea</taxon>
        <taxon>Glossinidae</taxon>
        <taxon>Glossina</taxon>
    </lineage>
</organism>
<dbReference type="Gene3D" id="1.20.1250.20">
    <property type="entry name" value="MFS general substrate transporter like domains"/>
    <property type="match status" value="2"/>
</dbReference>
<dbReference type="InterPro" id="IPR037272">
    <property type="entry name" value="SNS_sf"/>
</dbReference>
<comment type="function">
    <text evidence="13">Unusual broad substrate spectrum amino acid:sodium cotransporter that promotes absorption of the D isomers of essential amino acids. Neutral amino acids are the preferred substrates, especially methionine and phenylalanine.</text>
</comment>
<feature type="transmembrane region" description="Helical" evidence="18">
    <location>
        <begin position="518"/>
        <end position="540"/>
    </location>
</feature>
<dbReference type="STRING" id="7398.A0A1B0ADB0"/>
<protein>
    <recommendedName>
        <fullName evidence="16">Transporter</fullName>
    </recommendedName>
</protein>
<keyword evidence="6" id="KW-0029">Amino-acid transport</keyword>
<feature type="transmembrane region" description="Helical" evidence="18">
    <location>
        <begin position="493"/>
        <end position="512"/>
    </location>
</feature>
<dbReference type="GO" id="GO:0015179">
    <property type="term" value="F:L-amino acid transmembrane transporter activity"/>
    <property type="evidence" value="ECO:0007669"/>
    <property type="project" value="TreeGrafter"/>
</dbReference>
<keyword evidence="5 16" id="KW-0769">Symport</keyword>
<dbReference type="PRINTS" id="PR00176">
    <property type="entry name" value="NANEUSMPORT"/>
</dbReference>
<dbReference type="GO" id="GO:0005886">
    <property type="term" value="C:plasma membrane"/>
    <property type="evidence" value="ECO:0007669"/>
    <property type="project" value="TreeGrafter"/>
</dbReference>
<reference evidence="19" key="2">
    <citation type="submission" date="2020-05" db="UniProtKB">
        <authorList>
            <consortium name="EnsemblMetazoa"/>
        </authorList>
    </citation>
    <scope>IDENTIFICATION</scope>
    <source>
        <strain evidence="19">IAEA</strain>
    </source>
</reference>
<feature type="transmembrane region" description="Helical" evidence="18">
    <location>
        <begin position="716"/>
        <end position="736"/>
    </location>
</feature>
<keyword evidence="10 18" id="KW-0472">Membrane</keyword>
<evidence type="ECO:0000256" key="14">
    <source>
        <dbReference type="PIRSR" id="PIRSR600175-1"/>
    </source>
</evidence>
<dbReference type="PROSITE" id="PS50267">
    <property type="entry name" value="NA_NEUROTRAN_SYMP_3"/>
    <property type="match status" value="1"/>
</dbReference>
<feature type="binding site" evidence="14">
    <location>
        <position position="1050"/>
    </location>
    <ligand>
        <name>Na(+)</name>
        <dbReference type="ChEBI" id="CHEBI:29101"/>
        <label>1</label>
    </ligand>
</feature>
<keyword evidence="14" id="KW-0479">Metal-binding</keyword>
<dbReference type="EnsemblMetazoa" id="GPAI041959-RA">
    <property type="protein sequence ID" value="GPAI041959-PA"/>
    <property type="gene ID" value="GPAI041959"/>
</dbReference>
<feature type="transmembrane region" description="Helical" evidence="18">
    <location>
        <begin position="569"/>
        <end position="594"/>
    </location>
</feature>
<feature type="transmembrane region" description="Helical" evidence="18">
    <location>
        <begin position="894"/>
        <end position="917"/>
    </location>
</feature>
<evidence type="ECO:0000256" key="7">
    <source>
        <dbReference type="ARBA" id="ARBA00022989"/>
    </source>
</evidence>
<feature type="transmembrane region" description="Helical" evidence="18">
    <location>
        <begin position="1072"/>
        <end position="1091"/>
    </location>
</feature>
<evidence type="ECO:0000256" key="17">
    <source>
        <dbReference type="SAM" id="MobiDB-lite"/>
    </source>
</evidence>
<accession>A0A1B0ADB0</accession>
<dbReference type="GO" id="GO:0089718">
    <property type="term" value="P:amino acid import across plasma membrane"/>
    <property type="evidence" value="ECO:0007669"/>
    <property type="project" value="TreeGrafter"/>
</dbReference>
<dbReference type="InterPro" id="IPR000175">
    <property type="entry name" value="Na/ntran_symport"/>
</dbReference>
<feature type="binding site" evidence="14">
    <location>
        <position position="698"/>
    </location>
    <ligand>
        <name>Na(+)</name>
        <dbReference type="ChEBI" id="CHEBI:29101"/>
        <label>1</label>
    </ligand>
</feature>
<evidence type="ECO:0000313" key="19">
    <source>
        <dbReference type="EnsemblMetazoa" id="GPAI041959-PA"/>
    </source>
</evidence>
<feature type="transmembrane region" description="Helical" evidence="18">
    <location>
        <begin position="1103"/>
        <end position="1124"/>
    </location>
</feature>
<evidence type="ECO:0000256" key="12">
    <source>
        <dbReference type="ARBA" id="ARBA00023201"/>
    </source>
</evidence>
<comment type="subcellular location">
    <subcellularLocation>
        <location evidence="1">Membrane</location>
        <topology evidence="1">Multi-pass membrane protein</topology>
    </subcellularLocation>
</comment>
<keyword evidence="20" id="KW-1185">Reference proteome</keyword>
<dbReference type="Pfam" id="PF07690">
    <property type="entry name" value="MFS_1"/>
    <property type="match status" value="2"/>
</dbReference>
<evidence type="ECO:0000256" key="3">
    <source>
        <dbReference type="ARBA" id="ARBA00022448"/>
    </source>
</evidence>
<evidence type="ECO:0000256" key="16">
    <source>
        <dbReference type="RuleBase" id="RU003732"/>
    </source>
</evidence>
<feature type="transmembrane region" description="Helical" evidence="18">
    <location>
        <begin position="1185"/>
        <end position="1207"/>
    </location>
</feature>
<comment type="similarity">
    <text evidence="2 16">Belongs to the sodium:neurotransmitter symporter (SNF) (TC 2.A.22) family.</text>
</comment>
<dbReference type="VEuPathDB" id="VectorBase:GPAI041959"/>
<feature type="transmembrane region" description="Helical" evidence="18">
    <location>
        <begin position="289"/>
        <end position="308"/>
    </location>
</feature>
<evidence type="ECO:0000256" key="13">
    <source>
        <dbReference type="ARBA" id="ARBA00037785"/>
    </source>
</evidence>
<feature type="transmembrane region" description="Helical" evidence="18">
    <location>
        <begin position="937"/>
        <end position="961"/>
    </location>
</feature>
<proteinExistence type="inferred from homology"/>
<feature type="transmembrane region" description="Helical" evidence="18">
    <location>
        <begin position="600"/>
        <end position="625"/>
    </location>
</feature>
<dbReference type="InterPro" id="IPR011701">
    <property type="entry name" value="MFS"/>
</dbReference>
<keyword evidence="4 16" id="KW-0812">Transmembrane</keyword>
<feature type="transmembrane region" description="Helical" evidence="18">
    <location>
        <begin position="112"/>
        <end position="132"/>
    </location>
</feature>
<feature type="binding site" evidence="14">
    <location>
        <position position="702"/>
    </location>
    <ligand>
        <name>Na(+)</name>
        <dbReference type="ChEBI" id="CHEBI:29101"/>
        <label>1</label>
    </ligand>
</feature>
<evidence type="ECO:0000313" key="20">
    <source>
        <dbReference type="Proteomes" id="UP000092445"/>
    </source>
</evidence>
<evidence type="ECO:0000256" key="1">
    <source>
        <dbReference type="ARBA" id="ARBA00004141"/>
    </source>
</evidence>
<feature type="transmembrane region" description="Helical" evidence="18">
    <location>
        <begin position="1037"/>
        <end position="1060"/>
    </location>
</feature>
<keyword evidence="7 18" id="KW-1133">Transmembrane helix</keyword>
<dbReference type="CDD" id="cd10324">
    <property type="entry name" value="SLC6sbd"/>
    <property type="match status" value="1"/>
</dbReference>
<keyword evidence="15" id="KW-1015">Disulfide bond</keyword>
<dbReference type="SUPFAM" id="SSF103473">
    <property type="entry name" value="MFS general substrate transporter"/>
    <property type="match status" value="2"/>
</dbReference>
<evidence type="ECO:0000256" key="9">
    <source>
        <dbReference type="ARBA" id="ARBA00023065"/>
    </source>
</evidence>
<feature type="transmembrane region" description="Helical" evidence="18">
    <location>
        <begin position="413"/>
        <end position="433"/>
    </location>
</feature>
<feature type="compositionally biased region" description="Basic and acidic residues" evidence="17">
    <location>
        <begin position="662"/>
        <end position="671"/>
    </location>
</feature>
<dbReference type="AlphaFoldDB" id="A0A1B0ADB0"/>
<evidence type="ECO:0000256" key="5">
    <source>
        <dbReference type="ARBA" id="ARBA00022847"/>
    </source>
</evidence>
<evidence type="ECO:0000256" key="8">
    <source>
        <dbReference type="ARBA" id="ARBA00023053"/>
    </source>
</evidence>
<feature type="transmembrane region" description="Helical" evidence="18">
    <location>
        <begin position="864"/>
        <end position="882"/>
    </location>
</feature>
<feature type="disulfide bond" evidence="15">
    <location>
        <begin position="800"/>
        <end position="808"/>
    </location>
</feature>
<evidence type="ECO:0000256" key="18">
    <source>
        <dbReference type="SAM" id="Phobius"/>
    </source>
</evidence>
<reference evidence="20" key="1">
    <citation type="submission" date="2014-03" db="EMBL/GenBank/DDBJ databases">
        <authorList>
            <person name="Aksoy S."/>
            <person name="Warren W."/>
            <person name="Wilson R.K."/>
        </authorList>
    </citation>
    <scope>NUCLEOTIDE SEQUENCE [LARGE SCALE GENOMIC DNA]</scope>
    <source>
        <strain evidence="20">IAEA</strain>
    </source>
</reference>
<feature type="transmembrane region" description="Helical" evidence="18">
    <location>
        <begin position="973"/>
        <end position="994"/>
    </location>
</feature>
<dbReference type="CDD" id="cd17313">
    <property type="entry name" value="MFS_SLC45_SUC"/>
    <property type="match status" value="1"/>
</dbReference>
<feature type="transmembrane region" description="Helical" evidence="18">
    <location>
        <begin position="144"/>
        <end position="163"/>
    </location>
</feature>
<dbReference type="PANTHER" id="PTHR11616:SF321">
    <property type="entry name" value="SODIUM-DEPENDENT NUTRIENT AMINO ACID TRANSPORTER 1-RELATED"/>
    <property type="match status" value="1"/>
</dbReference>
<evidence type="ECO:0000256" key="6">
    <source>
        <dbReference type="ARBA" id="ARBA00022970"/>
    </source>
</evidence>
<keyword evidence="11" id="KW-0325">Glycoprotein</keyword>
<keyword evidence="8 14" id="KW-0915">Sodium</keyword>